<evidence type="ECO:0000313" key="4">
    <source>
        <dbReference type="Proteomes" id="UP000030640"/>
    </source>
</evidence>
<keyword evidence="2" id="KW-1133">Transmembrane helix</keyword>
<feature type="compositionally biased region" description="Polar residues" evidence="1">
    <location>
        <begin position="317"/>
        <end position="339"/>
    </location>
</feature>
<evidence type="ECO:0000256" key="1">
    <source>
        <dbReference type="SAM" id="MobiDB-lite"/>
    </source>
</evidence>
<dbReference type="RefSeq" id="XP_008819127.1">
    <property type="nucleotide sequence ID" value="XM_008820905.1"/>
</dbReference>
<protein>
    <submittedName>
        <fullName evidence="3">Uncharacterized protein</fullName>
    </submittedName>
</protein>
<feature type="region of interest" description="Disordered" evidence="1">
    <location>
        <begin position="289"/>
        <end position="397"/>
    </location>
</feature>
<feature type="transmembrane region" description="Helical" evidence="2">
    <location>
        <begin position="445"/>
        <end position="464"/>
    </location>
</feature>
<evidence type="ECO:0000256" key="2">
    <source>
        <dbReference type="SAM" id="Phobius"/>
    </source>
</evidence>
<evidence type="ECO:0000313" key="3">
    <source>
        <dbReference type="EMBL" id="EUD64289.1"/>
    </source>
</evidence>
<name>W7A5B0_9APIC</name>
<keyword evidence="2" id="KW-0472">Membrane</keyword>
<dbReference type="AlphaFoldDB" id="W7A5B0"/>
<dbReference type="EMBL" id="KI965516">
    <property type="protein sequence ID" value="EUD64289.1"/>
    <property type="molecule type" value="Genomic_DNA"/>
</dbReference>
<gene>
    <name evidence="3" type="ORF">C922_05334</name>
</gene>
<dbReference type="VEuPathDB" id="PlasmoDB:C922_05334"/>
<reference evidence="3 4" key="1">
    <citation type="submission" date="2013-02" db="EMBL/GenBank/DDBJ databases">
        <title>The Genome Sequence of Plasmodium inui San Antonio 1.</title>
        <authorList>
            <consortium name="The Broad Institute Genome Sequencing Platform"/>
            <consortium name="The Broad Institute Genome Sequencing Center for Infectious Disease"/>
            <person name="Neafsey D."/>
            <person name="Cheeseman I."/>
            <person name="Volkman S."/>
            <person name="Adams J."/>
            <person name="Walker B."/>
            <person name="Young S.K."/>
            <person name="Zeng Q."/>
            <person name="Gargeya S."/>
            <person name="Fitzgerald M."/>
            <person name="Haas B."/>
            <person name="Abouelleil A."/>
            <person name="Alvarado L."/>
            <person name="Arachchi H.M."/>
            <person name="Berlin A.M."/>
            <person name="Chapman S.B."/>
            <person name="Dewar J."/>
            <person name="Goldberg J."/>
            <person name="Griggs A."/>
            <person name="Gujja S."/>
            <person name="Hansen M."/>
            <person name="Howarth C."/>
            <person name="Imamovic A."/>
            <person name="Larimer J."/>
            <person name="McCowan C."/>
            <person name="Murphy C."/>
            <person name="Neiman D."/>
            <person name="Pearson M."/>
            <person name="Priest M."/>
            <person name="Roberts A."/>
            <person name="Saif S."/>
            <person name="Shea T."/>
            <person name="Sisk P."/>
            <person name="Sykes S."/>
            <person name="Wortman J."/>
            <person name="Nusbaum C."/>
            <person name="Birren B."/>
        </authorList>
    </citation>
    <scope>NUCLEOTIDE SEQUENCE [LARGE SCALE GENOMIC DNA]</scope>
    <source>
        <strain evidence="3 4">San Antonio 1</strain>
    </source>
</reference>
<accession>W7A5B0</accession>
<sequence length="491" mass="53877">MSNQRLWQADPRIGRAGEHRCNERGGSKFCYGISTQRIREGRTAAGVGMLVEQGLRLKSSYQKQSKGYREGNIASQEARLGLSWTDLLDSIIHKSLEEAKDKSKTGREDSRLGLAEQRLWRGLMGSPTNYIHCNTAATCQKMLDLVGCIMYLIWQDDNSIIDKNHAAWSGCKELEEKMEEMRKEETLSVAEGWKVVQKGKKTCQMDGSFAACRMELLSLILSVANSIRTLCPTCPLSGLNNILNDNLPQGPGQDFYCQTSRSGYPFCNIDEHSKEGDLVIISRSELGAEKEETSIPLEQTPALKEETGDQDQEDQVTDSVSQEQGKISAPSNPKATNPNDRGVPGEVQEGKVQEGPDLEPPPQSNNSQVTIPEISEKHSQYPPGGFNASRDHPPGPKADAVINGNTVGQEQPVDHLPTLQQSEVKANFPAVDSSRDAISAGVGRVVGVVGAVGVMFLVSAYGLYRIYGKFGRNPPPRAGPGRFRVMYDILR</sequence>
<proteinExistence type="predicted"/>
<dbReference type="Proteomes" id="UP000030640">
    <property type="component" value="Unassembled WGS sequence"/>
</dbReference>
<keyword evidence="4" id="KW-1185">Reference proteome</keyword>
<keyword evidence="2" id="KW-0812">Transmembrane</keyword>
<organism evidence="3 4">
    <name type="scientific">Plasmodium inui San Antonio 1</name>
    <dbReference type="NCBI Taxonomy" id="1237626"/>
    <lineage>
        <taxon>Eukaryota</taxon>
        <taxon>Sar</taxon>
        <taxon>Alveolata</taxon>
        <taxon>Apicomplexa</taxon>
        <taxon>Aconoidasida</taxon>
        <taxon>Haemosporida</taxon>
        <taxon>Plasmodiidae</taxon>
        <taxon>Plasmodium</taxon>
        <taxon>Plasmodium (Plasmodium)</taxon>
    </lineage>
</organism>
<dbReference type="GeneID" id="20040608"/>